<dbReference type="EMBL" id="CP002873">
    <property type="protein sequence ID" value="AGA65859.1"/>
    <property type="molecule type" value="Genomic_DNA"/>
</dbReference>
<keyword evidence="3" id="KW-1185">Reference proteome</keyword>
<dbReference type="Gene3D" id="2.40.128.270">
    <property type="match status" value="1"/>
</dbReference>
<dbReference type="Proteomes" id="UP000010793">
    <property type="component" value="Chromosome"/>
</dbReference>
<accession>A0A3B6VTC2</accession>
<protein>
    <recommendedName>
        <fullName evidence="1">DUF306 domain-containing protein</fullName>
    </recommendedName>
</protein>
<gene>
    <name evidence="2" type="ORF">BPP43_02725</name>
</gene>
<dbReference type="InterPro" id="IPR038670">
    <property type="entry name" value="HslJ-like_sf"/>
</dbReference>
<organism evidence="2 3">
    <name type="scientific">Brachyspira pilosicoli P43/6/78</name>
    <dbReference type="NCBI Taxonomy" id="1042417"/>
    <lineage>
        <taxon>Bacteria</taxon>
        <taxon>Pseudomonadati</taxon>
        <taxon>Spirochaetota</taxon>
        <taxon>Spirochaetia</taxon>
        <taxon>Brachyspirales</taxon>
        <taxon>Brachyspiraceae</taxon>
        <taxon>Brachyspira</taxon>
    </lineage>
</organism>
<evidence type="ECO:0000259" key="1">
    <source>
        <dbReference type="Pfam" id="PF03724"/>
    </source>
</evidence>
<name>A0A3B6VTC2_BRAPL</name>
<reference evidence="2 3" key="1">
    <citation type="journal article" date="2013" name="Genome Announc.">
        <title>Complete Genome Sequence of the Porcine Strain Brachyspira pilosicoli P43/6/78(T.).</title>
        <authorList>
            <person name="Lin C."/>
            <person name="den Bakker H.C."/>
            <person name="Suzuki H."/>
            <person name="Lefebure T."/>
            <person name="Ponnala L."/>
            <person name="Sun Q."/>
            <person name="Stanhope M.J."/>
            <person name="Wiedmann M."/>
            <person name="Duhamel G.E."/>
        </authorList>
    </citation>
    <scope>NUCLEOTIDE SEQUENCE [LARGE SCALE GENOMIC DNA]</scope>
    <source>
        <strain evidence="2 3">P43/6/78</strain>
    </source>
</reference>
<evidence type="ECO:0000313" key="2">
    <source>
        <dbReference type="EMBL" id="AGA65859.1"/>
    </source>
</evidence>
<dbReference type="InterPro" id="IPR005184">
    <property type="entry name" value="DUF306_Meta_HslJ"/>
</dbReference>
<dbReference type="KEGG" id="bpip:BPP43_02725"/>
<dbReference type="AlphaFoldDB" id="A0A3B6VTC2"/>
<dbReference type="RefSeq" id="WP_015274066.1">
    <property type="nucleotide sequence ID" value="NC_019908.1"/>
</dbReference>
<feature type="domain" description="DUF306" evidence="1">
    <location>
        <begin position="26"/>
        <end position="98"/>
    </location>
</feature>
<sequence length="112" mass="13232">MQEDSKKIEPIKVYKLINMYSYMNITISIDKDKIYGKSSVNDYWADCKIENDKISISMINTTRKTADVKRRNAEGEYLSILQTAYSFSITNNILEIYTTFRDEPLIYEEIKY</sequence>
<evidence type="ECO:0000313" key="3">
    <source>
        <dbReference type="Proteomes" id="UP000010793"/>
    </source>
</evidence>
<proteinExistence type="predicted"/>
<dbReference type="Pfam" id="PF03724">
    <property type="entry name" value="META"/>
    <property type="match status" value="1"/>
</dbReference>